<feature type="region of interest" description="Disordered" evidence="1">
    <location>
        <begin position="1"/>
        <end position="22"/>
    </location>
</feature>
<name>A0ABX8R712_9ACTN</name>
<evidence type="ECO:0000313" key="3">
    <source>
        <dbReference type="Proteomes" id="UP001049518"/>
    </source>
</evidence>
<evidence type="ECO:0000313" key="2">
    <source>
        <dbReference type="EMBL" id="QXJ26623.1"/>
    </source>
</evidence>
<evidence type="ECO:0008006" key="4">
    <source>
        <dbReference type="Google" id="ProtNLM"/>
    </source>
</evidence>
<dbReference type="SUPFAM" id="SSF56112">
    <property type="entry name" value="Protein kinase-like (PK-like)"/>
    <property type="match status" value="1"/>
</dbReference>
<organism evidence="2 3">
    <name type="scientific">Actinomadura graeca</name>
    <dbReference type="NCBI Taxonomy" id="2750812"/>
    <lineage>
        <taxon>Bacteria</taxon>
        <taxon>Bacillati</taxon>
        <taxon>Actinomycetota</taxon>
        <taxon>Actinomycetes</taxon>
        <taxon>Streptosporangiales</taxon>
        <taxon>Thermomonosporaceae</taxon>
        <taxon>Actinomadura</taxon>
    </lineage>
</organism>
<reference evidence="2" key="1">
    <citation type="submission" date="2020-07" db="EMBL/GenBank/DDBJ databases">
        <authorList>
            <person name="Tarantini F.S."/>
            <person name="Hong K.W."/>
            <person name="Chan K.G."/>
        </authorList>
    </citation>
    <scope>NUCLEOTIDE SEQUENCE</scope>
    <source>
        <strain evidence="2">32-07</strain>
    </source>
</reference>
<sequence length="259" mass="28527">MTLLRQHTGEVTGIHPSGTGHSSDVTALVECEKGPFFVKAFRNRPGGRRDSLVREELINPHVVPLSPAVLWRAEDEAWLAIGFEVIKGRPADFTPGSPDLPKVIDLLNRIGALPLPEVARDWPETRWNRYAADEAEAALFQGESLLHTDINESNLMFGTGRTWAVDWAWPTRGAGFIDAALLVFQLIGAGHTAEAAETLAAGCTAWAEADPRAIDAFAAASRRMYRRRADRYPDESWLEAMAGAALRWTEHRKVVANGH</sequence>
<dbReference type="EMBL" id="CP059572">
    <property type="protein sequence ID" value="QXJ26623.1"/>
    <property type="molecule type" value="Genomic_DNA"/>
</dbReference>
<gene>
    <name evidence="2" type="ORF">AGRA3207_003903</name>
</gene>
<evidence type="ECO:0000256" key="1">
    <source>
        <dbReference type="SAM" id="MobiDB-lite"/>
    </source>
</evidence>
<proteinExistence type="predicted"/>
<protein>
    <recommendedName>
        <fullName evidence="4">Protein kinase</fullName>
    </recommendedName>
</protein>
<keyword evidence="3" id="KW-1185">Reference proteome</keyword>
<accession>A0ABX8R712</accession>
<dbReference type="Proteomes" id="UP001049518">
    <property type="component" value="Chromosome"/>
</dbReference>
<dbReference type="InterPro" id="IPR011009">
    <property type="entry name" value="Kinase-like_dom_sf"/>
</dbReference>